<organism evidence="2 3">
    <name type="scientific">Cryoendolithus antarcticus</name>
    <dbReference type="NCBI Taxonomy" id="1507870"/>
    <lineage>
        <taxon>Eukaryota</taxon>
        <taxon>Fungi</taxon>
        <taxon>Dikarya</taxon>
        <taxon>Ascomycota</taxon>
        <taxon>Pezizomycotina</taxon>
        <taxon>Dothideomycetes</taxon>
        <taxon>Dothideomycetidae</taxon>
        <taxon>Cladosporiales</taxon>
        <taxon>Cladosporiaceae</taxon>
        <taxon>Cryoendolithus</taxon>
    </lineage>
</organism>
<dbReference type="STRING" id="1507870.A0A1V8SKN9"/>
<evidence type="ECO:0000259" key="1">
    <source>
        <dbReference type="Pfam" id="PF22685"/>
    </source>
</evidence>
<accession>A0A1V8SKN9</accession>
<keyword evidence="3" id="KW-1185">Reference proteome</keyword>
<dbReference type="InParanoid" id="A0A1V8SKN9"/>
<dbReference type="OrthoDB" id="64915at2759"/>
<proteinExistence type="predicted"/>
<dbReference type="EMBL" id="NAJO01000039">
    <property type="protein sequence ID" value="OQN99597.1"/>
    <property type="molecule type" value="Genomic_DNA"/>
</dbReference>
<name>A0A1V8SKN9_9PEZI</name>
<dbReference type="InterPro" id="IPR055080">
    <property type="entry name" value="Gal80p-like_C"/>
</dbReference>
<gene>
    <name evidence="2" type="ORF">B0A48_14739</name>
</gene>
<evidence type="ECO:0000313" key="2">
    <source>
        <dbReference type="EMBL" id="OQN99597.1"/>
    </source>
</evidence>
<reference evidence="3" key="1">
    <citation type="submission" date="2017-03" db="EMBL/GenBank/DDBJ databases">
        <title>Genomes of endolithic fungi from Antarctica.</title>
        <authorList>
            <person name="Coleine C."/>
            <person name="Masonjones S."/>
            <person name="Stajich J.E."/>
        </authorList>
    </citation>
    <scope>NUCLEOTIDE SEQUENCE [LARGE SCALE GENOMIC DNA]</scope>
    <source>
        <strain evidence="3">CCFEE 5527</strain>
    </source>
</reference>
<dbReference type="Gene3D" id="3.30.360.10">
    <property type="entry name" value="Dihydrodipicolinate Reductase, domain 2"/>
    <property type="match status" value="1"/>
</dbReference>
<comment type="caution">
    <text evidence="2">The sequence shown here is derived from an EMBL/GenBank/DDBJ whole genome shotgun (WGS) entry which is preliminary data.</text>
</comment>
<dbReference type="Proteomes" id="UP000192596">
    <property type="component" value="Unassembled WGS sequence"/>
</dbReference>
<dbReference type="FunCoup" id="A0A1V8SKN9">
    <property type="interactions" value="602"/>
</dbReference>
<feature type="domain" description="Gal80p-like C-terminal" evidence="1">
    <location>
        <begin position="7"/>
        <end position="156"/>
    </location>
</feature>
<evidence type="ECO:0000313" key="3">
    <source>
        <dbReference type="Proteomes" id="UP000192596"/>
    </source>
</evidence>
<sequence>MQGQANPAVNVIKNAIEGGKIGKVLSTTITGYAGAFNGDPNPESSIHLFQRAAGANMMTVWFLHTFSLIFHTLGELSSFDSMLGISRPEIGLFDLKDPSKKVQRTITSDTPDQIFLQGKLASNALLSSHMEGGAPFPGEPGLRWHIVDEKGELLITNNIMMMDMLHTSAKVQWLDYSRKAQSKVGDVLSDKPQSVPVTDLEVPKDELSKVGGVAENVGRLYEAFADGEKGMYADWEVGLSGHELMEEMFQRWDGEGNFGREAKYMKADI</sequence>
<dbReference type="SUPFAM" id="SSF55347">
    <property type="entry name" value="Glyceraldehyde-3-phosphate dehydrogenase-like, C-terminal domain"/>
    <property type="match status" value="1"/>
</dbReference>
<dbReference type="AlphaFoldDB" id="A0A1V8SKN9"/>
<protein>
    <recommendedName>
        <fullName evidence="1">Gal80p-like C-terminal domain-containing protein</fullName>
    </recommendedName>
</protein>
<dbReference type="Pfam" id="PF22685">
    <property type="entry name" value="Gal80p_C-like"/>
    <property type="match status" value="1"/>
</dbReference>